<dbReference type="SMART" id="SM00409">
    <property type="entry name" value="IG"/>
    <property type="match status" value="4"/>
</dbReference>
<dbReference type="SMART" id="SM00408">
    <property type="entry name" value="IGc2"/>
    <property type="match status" value="4"/>
</dbReference>
<reference evidence="7 8" key="1">
    <citation type="submission" date="2021-06" db="EMBL/GenBank/DDBJ databases">
        <title>A haploid diamondback moth (Plutella xylostella L.) genome assembly resolves 31 chromosomes and identifies a diamide resistance mutation.</title>
        <authorList>
            <person name="Ward C.M."/>
            <person name="Perry K.D."/>
            <person name="Baker G."/>
            <person name="Powis K."/>
            <person name="Heckel D.G."/>
            <person name="Baxter S.W."/>
        </authorList>
    </citation>
    <scope>NUCLEOTIDE SEQUENCE [LARGE SCALE GENOMIC DNA]</scope>
    <source>
        <strain evidence="7 8">LV</strain>
        <tissue evidence="7">Single pupa</tissue>
    </source>
</reference>
<dbReference type="Pfam" id="PF13927">
    <property type="entry name" value="Ig_3"/>
    <property type="match status" value="2"/>
</dbReference>
<evidence type="ECO:0000256" key="1">
    <source>
        <dbReference type="ARBA" id="ARBA00022737"/>
    </source>
</evidence>
<keyword evidence="3" id="KW-1133">Transmembrane helix</keyword>
<evidence type="ECO:0000313" key="7">
    <source>
        <dbReference type="EMBL" id="KAG7306444.1"/>
    </source>
</evidence>
<dbReference type="InterPro" id="IPR036179">
    <property type="entry name" value="Ig-like_dom_sf"/>
</dbReference>
<keyword evidence="4" id="KW-0732">Signal</keyword>
<organism evidence="7 8">
    <name type="scientific">Plutella xylostella</name>
    <name type="common">Diamondback moth</name>
    <name type="synonym">Plutella maculipennis</name>
    <dbReference type="NCBI Taxonomy" id="51655"/>
    <lineage>
        <taxon>Eukaryota</taxon>
        <taxon>Metazoa</taxon>
        <taxon>Ecdysozoa</taxon>
        <taxon>Arthropoda</taxon>
        <taxon>Hexapoda</taxon>
        <taxon>Insecta</taxon>
        <taxon>Pterygota</taxon>
        <taxon>Neoptera</taxon>
        <taxon>Endopterygota</taxon>
        <taxon>Lepidoptera</taxon>
        <taxon>Glossata</taxon>
        <taxon>Ditrysia</taxon>
        <taxon>Yponomeutoidea</taxon>
        <taxon>Plutellidae</taxon>
        <taxon>Plutella</taxon>
    </lineage>
</organism>
<dbReference type="Pfam" id="PF07679">
    <property type="entry name" value="I-set"/>
    <property type="match status" value="1"/>
</dbReference>
<dbReference type="InterPro" id="IPR013783">
    <property type="entry name" value="Ig-like_fold"/>
</dbReference>
<keyword evidence="2" id="KW-0393">Immunoglobulin domain</keyword>
<dbReference type="CDD" id="cd00096">
    <property type="entry name" value="Ig"/>
    <property type="match status" value="1"/>
</dbReference>
<evidence type="ECO:0000256" key="4">
    <source>
        <dbReference type="SAM" id="SignalP"/>
    </source>
</evidence>
<evidence type="ECO:0000256" key="3">
    <source>
        <dbReference type="SAM" id="Phobius"/>
    </source>
</evidence>
<dbReference type="InterPro" id="IPR036116">
    <property type="entry name" value="FN3_sf"/>
</dbReference>
<dbReference type="SUPFAM" id="SSF48726">
    <property type="entry name" value="Immunoglobulin"/>
    <property type="match status" value="4"/>
</dbReference>
<name>A0ABQ7QML7_PLUXY</name>
<dbReference type="SUPFAM" id="SSF49265">
    <property type="entry name" value="Fibronectin type III"/>
    <property type="match status" value="1"/>
</dbReference>
<feature type="domain" description="Ig-like" evidence="5">
    <location>
        <begin position="232"/>
        <end position="322"/>
    </location>
</feature>
<dbReference type="InterPro" id="IPR003599">
    <property type="entry name" value="Ig_sub"/>
</dbReference>
<keyword evidence="3" id="KW-0472">Membrane</keyword>
<dbReference type="PROSITE" id="PS50835">
    <property type="entry name" value="IG_LIKE"/>
    <property type="match status" value="4"/>
</dbReference>
<dbReference type="PANTHER" id="PTHR10075">
    <property type="entry name" value="BASIGIN RELATED"/>
    <property type="match status" value="1"/>
</dbReference>
<comment type="caution">
    <text evidence="7">The sequence shown here is derived from an EMBL/GenBank/DDBJ whole genome shotgun (WGS) entry which is preliminary data.</text>
</comment>
<dbReference type="InterPro" id="IPR007110">
    <property type="entry name" value="Ig-like_dom"/>
</dbReference>
<feature type="signal peptide" evidence="4">
    <location>
        <begin position="1"/>
        <end position="17"/>
    </location>
</feature>
<gene>
    <name evidence="7" type="ORF">JYU34_009081</name>
</gene>
<dbReference type="InterPro" id="IPR003598">
    <property type="entry name" value="Ig_sub2"/>
</dbReference>
<dbReference type="PROSITE" id="PS50853">
    <property type="entry name" value="FN3"/>
    <property type="match status" value="1"/>
</dbReference>
<feature type="domain" description="Fibronectin type-III" evidence="6">
    <location>
        <begin position="419"/>
        <end position="512"/>
    </location>
</feature>
<feature type="domain" description="Ig-like" evidence="5">
    <location>
        <begin position="21"/>
        <end position="115"/>
    </location>
</feature>
<dbReference type="Proteomes" id="UP000823941">
    <property type="component" value="Chromosome 12"/>
</dbReference>
<feature type="transmembrane region" description="Helical" evidence="3">
    <location>
        <begin position="619"/>
        <end position="641"/>
    </location>
</feature>
<dbReference type="SMART" id="SM00060">
    <property type="entry name" value="FN3"/>
    <property type="match status" value="2"/>
</dbReference>
<keyword evidence="8" id="KW-1185">Reference proteome</keyword>
<sequence length="655" mass="72753">MWVKCVVASVVAVVVGASLLPLDVERLEASVGGFAVLNCHLDFPFGNEIPYHLQWDKDGETIFSWYSSDSAPRLADRWGGRVTRLGDGRLGLGRGSINVSAVRETDAGLYRCRVTFPNRTPPARNNGTFYYLDVDGSNLIVTPPMNSTVLEGERAEFECMPKNLETIVQWYKDGTPIGAIPELATRAELVENGSLVIRKAESTDPGEYECHVQDTDGQVQSASAFLDVQYKAKVVYAPKERYLLHGRPASLDCHFSANPPLTNLRWEKDGFLFDPYNVQGVFYSRNGSLLFNEVDESHEGSYSCTPYNSLGSEGPSPLVKVRVQRPPTLAIRPLPLYLTRLGASITLPCAAAYTDEKAPAIEWVRKDGSELAPGRYYLDGGNLTISDVVVEDRGIYVCELRNEASTLRAEAELLIENVPPRAPYNLSALPSVDSIHLTWVPGHKGLEIDYNIWYRERAVHEWRTMKILSRDVTEATLVNLRPGTEYELRVLSQDHLGDGMFSKSLFVRTLDTEIVGAEEAFHAVPVTQAPGAQDELEVSVRLIDEGALVRWDRDPMDESRCSIRCYAGADRRLVATKSTVENYMLKVEDGERYWLRVECVSGGSGVASIHVPEYGRLKAVAVGCAVAALLLAVLAVVLYLARDRVCPPRRDKRRH</sequence>
<proteinExistence type="predicted"/>
<evidence type="ECO:0000259" key="6">
    <source>
        <dbReference type="PROSITE" id="PS50853"/>
    </source>
</evidence>
<dbReference type="Pfam" id="PF00041">
    <property type="entry name" value="fn3"/>
    <property type="match status" value="1"/>
</dbReference>
<dbReference type="CDD" id="cd00063">
    <property type="entry name" value="FN3"/>
    <property type="match status" value="1"/>
</dbReference>
<dbReference type="InterPro" id="IPR013098">
    <property type="entry name" value="Ig_I-set"/>
</dbReference>
<keyword evidence="3" id="KW-0812">Transmembrane</keyword>
<evidence type="ECO:0008006" key="9">
    <source>
        <dbReference type="Google" id="ProtNLM"/>
    </source>
</evidence>
<evidence type="ECO:0000313" key="8">
    <source>
        <dbReference type="Proteomes" id="UP000823941"/>
    </source>
</evidence>
<dbReference type="Gene3D" id="2.60.40.10">
    <property type="entry name" value="Immunoglobulins"/>
    <property type="match status" value="5"/>
</dbReference>
<feature type="domain" description="Ig-like" evidence="5">
    <location>
        <begin position="137"/>
        <end position="227"/>
    </location>
</feature>
<evidence type="ECO:0000256" key="2">
    <source>
        <dbReference type="ARBA" id="ARBA00023319"/>
    </source>
</evidence>
<feature type="domain" description="Ig-like" evidence="5">
    <location>
        <begin position="327"/>
        <end position="414"/>
    </location>
</feature>
<dbReference type="InterPro" id="IPR003961">
    <property type="entry name" value="FN3_dom"/>
</dbReference>
<dbReference type="PANTHER" id="PTHR10075:SF100">
    <property type="entry name" value="FASCICLIN-2"/>
    <property type="match status" value="1"/>
</dbReference>
<accession>A0ABQ7QML7</accession>
<evidence type="ECO:0000259" key="5">
    <source>
        <dbReference type="PROSITE" id="PS50835"/>
    </source>
</evidence>
<keyword evidence="1" id="KW-0677">Repeat</keyword>
<protein>
    <recommendedName>
        <fullName evidence="9">Protein borderless</fullName>
    </recommendedName>
</protein>
<dbReference type="EMBL" id="JAHIBW010000012">
    <property type="protein sequence ID" value="KAG7306444.1"/>
    <property type="molecule type" value="Genomic_DNA"/>
</dbReference>
<feature type="chain" id="PRO_5047402043" description="Protein borderless" evidence="4">
    <location>
        <begin position="18"/>
        <end position="655"/>
    </location>
</feature>